<evidence type="ECO:0000256" key="4">
    <source>
        <dbReference type="ARBA" id="ARBA00022679"/>
    </source>
</evidence>
<comment type="cofactor">
    <cofactor evidence="11">
        <name>Mg(2+)</name>
        <dbReference type="ChEBI" id="CHEBI:18420"/>
    </cofactor>
    <cofactor evidence="11">
        <name>Mn(2+)</name>
        <dbReference type="ChEBI" id="CHEBI:29035"/>
    </cofactor>
    <text evidence="11">Magnesium. Can also use manganese.</text>
</comment>
<dbReference type="SUPFAM" id="SSF143631">
    <property type="entry name" value="ApbE-like"/>
    <property type="match status" value="1"/>
</dbReference>
<sequence>MTSPELTTFRLTFDAMGSSCEVMLAAVNEAEARRLAQFAIDEVKRIEHKYSRYTQDGVTAQINRAAGGDWIQVDEETLSLLSYADSLYEASGGLFDMTSGVLRRAWNFKQPALPSETVLNEALSLIGWHRVERDGEALRLPDVGMEVDFGGFGKEYAADRAAEVLMGEGVQHGYVNLAGDMRIIGPKPDGQPWQIGIQDPRVPGRVVATIPVESGALATSGDYERFFELDGKRYCHILDPKRGFPVGYWRSISVLAPVAIVAGSCTTIAMLKEQAGIEFLESTGMDYLAIDHGGENYQKTF</sequence>
<evidence type="ECO:0000256" key="6">
    <source>
        <dbReference type="ARBA" id="ARBA00022827"/>
    </source>
</evidence>
<evidence type="ECO:0000256" key="5">
    <source>
        <dbReference type="ARBA" id="ARBA00022723"/>
    </source>
</evidence>
<evidence type="ECO:0000256" key="9">
    <source>
        <dbReference type="ARBA" id="ARBA00048540"/>
    </source>
</evidence>
<evidence type="ECO:0000256" key="8">
    <source>
        <dbReference type="ARBA" id="ARBA00031306"/>
    </source>
</evidence>
<evidence type="ECO:0000256" key="1">
    <source>
        <dbReference type="ARBA" id="ARBA00011955"/>
    </source>
</evidence>
<evidence type="ECO:0000313" key="12">
    <source>
        <dbReference type="EMBL" id="GBG15904.1"/>
    </source>
</evidence>
<dbReference type="Pfam" id="PF02424">
    <property type="entry name" value="ApbE"/>
    <property type="match status" value="1"/>
</dbReference>
<keyword evidence="4 10" id="KW-0808">Transferase</keyword>
<keyword evidence="7 10" id="KW-0460">Magnesium</keyword>
<reference evidence="12 13" key="1">
    <citation type="journal article" date="2018" name="Environ. Microbiol.">
        <title>Isolation and genomic characterization of Novimethylophilus kurashikiensis gen. nov. sp. nov., a new lanthanide-dependent methylotrophic species of Methylophilaceae.</title>
        <authorList>
            <person name="Lv H."/>
            <person name="Sahin N."/>
            <person name="Tani A."/>
        </authorList>
    </citation>
    <scope>NUCLEOTIDE SEQUENCE [LARGE SCALE GENOMIC DNA]</scope>
    <source>
        <strain evidence="12 13">La2-4</strain>
    </source>
</reference>
<evidence type="ECO:0000256" key="3">
    <source>
        <dbReference type="ARBA" id="ARBA00022630"/>
    </source>
</evidence>
<dbReference type="Gene3D" id="3.10.520.10">
    <property type="entry name" value="ApbE-like domains"/>
    <property type="match status" value="1"/>
</dbReference>
<dbReference type="InterPro" id="IPR024932">
    <property type="entry name" value="ApbE"/>
</dbReference>
<comment type="caution">
    <text evidence="12">The sequence shown here is derived from an EMBL/GenBank/DDBJ whole genome shotgun (WGS) entry which is preliminary data.</text>
</comment>
<dbReference type="EMBL" id="BDOQ01000023">
    <property type="protein sequence ID" value="GBG15904.1"/>
    <property type="molecule type" value="Genomic_DNA"/>
</dbReference>
<dbReference type="Proteomes" id="UP000245081">
    <property type="component" value="Unassembled WGS sequence"/>
</dbReference>
<evidence type="ECO:0000256" key="7">
    <source>
        <dbReference type="ARBA" id="ARBA00022842"/>
    </source>
</evidence>
<dbReference type="OrthoDB" id="9778595at2"/>
<dbReference type="PIRSF" id="PIRSF006268">
    <property type="entry name" value="ApbE"/>
    <property type="match status" value="1"/>
</dbReference>
<feature type="binding site" evidence="11">
    <location>
        <position position="267"/>
    </location>
    <ligand>
        <name>Mg(2+)</name>
        <dbReference type="ChEBI" id="CHEBI:18420"/>
    </ligand>
</feature>
<dbReference type="GO" id="GO:0046872">
    <property type="term" value="F:metal ion binding"/>
    <property type="evidence" value="ECO:0007669"/>
    <property type="project" value="UniProtKB-UniRule"/>
</dbReference>
<keyword evidence="6 10" id="KW-0274">FAD</keyword>
<dbReference type="EC" id="2.7.1.180" evidence="1 10"/>
<name>A0A2R5FJI0_9PROT</name>
<dbReference type="PANTHER" id="PTHR30040">
    <property type="entry name" value="THIAMINE BIOSYNTHESIS LIPOPROTEIN APBE"/>
    <property type="match status" value="1"/>
</dbReference>
<dbReference type="GO" id="GO:0016740">
    <property type="term" value="F:transferase activity"/>
    <property type="evidence" value="ECO:0007669"/>
    <property type="project" value="UniProtKB-UniRule"/>
</dbReference>
<gene>
    <name evidence="12" type="primary">apbE</name>
    <name evidence="12" type="ORF">NMK_3522</name>
</gene>
<keyword evidence="3 10" id="KW-0285">Flavoprotein</keyword>
<dbReference type="InterPro" id="IPR003374">
    <property type="entry name" value="ApbE-like_sf"/>
</dbReference>
<comment type="catalytic activity">
    <reaction evidence="9 10">
        <text>L-threonyl-[protein] + FAD = FMN-L-threonyl-[protein] + AMP + H(+)</text>
        <dbReference type="Rhea" id="RHEA:36847"/>
        <dbReference type="Rhea" id="RHEA-COMP:11060"/>
        <dbReference type="Rhea" id="RHEA-COMP:11061"/>
        <dbReference type="ChEBI" id="CHEBI:15378"/>
        <dbReference type="ChEBI" id="CHEBI:30013"/>
        <dbReference type="ChEBI" id="CHEBI:57692"/>
        <dbReference type="ChEBI" id="CHEBI:74257"/>
        <dbReference type="ChEBI" id="CHEBI:456215"/>
        <dbReference type="EC" id="2.7.1.180"/>
    </reaction>
</comment>
<accession>A0A2R5FJI0</accession>
<evidence type="ECO:0000256" key="2">
    <source>
        <dbReference type="ARBA" id="ARBA00016337"/>
    </source>
</evidence>
<evidence type="ECO:0000256" key="10">
    <source>
        <dbReference type="PIRNR" id="PIRNR006268"/>
    </source>
</evidence>
<organism evidence="12 13">
    <name type="scientific">Novimethylophilus kurashikiensis</name>
    <dbReference type="NCBI Taxonomy" id="1825523"/>
    <lineage>
        <taxon>Bacteria</taxon>
        <taxon>Pseudomonadati</taxon>
        <taxon>Pseudomonadota</taxon>
        <taxon>Betaproteobacteria</taxon>
        <taxon>Nitrosomonadales</taxon>
        <taxon>Methylophilaceae</taxon>
        <taxon>Novimethylophilus</taxon>
    </lineage>
</organism>
<keyword evidence="13" id="KW-1185">Reference proteome</keyword>
<comment type="similarity">
    <text evidence="10">Belongs to the ApbE family.</text>
</comment>
<protein>
    <recommendedName>
        <fullName evidence="2 10">FAD:protein FMN transferase</fullName>
        <ecNumber evidence="1 10">2.7.1.180</ecNumber>
    </recommendedName>
    <alternativeName>
        <fullName evidence="8 10">Flavin transferase</fullName>
    </alternativeName>
</protein>
<dbReference type="AlphaFoldDB" id="A0A2R5FJI0"/>
<keyword evidence="5 10" id="KW-0479">Metal-binding</keyword>
<dbReference type="RefSeq" id="WP_109017051.1">
    <property type="nucleotide sequence ID" value="NZ_BDOQ01000023.1"/>
</dbReference>
<proteinExistence type="inferred from homology"/>
<feature type="binding site" evidence="11">
    <location>
        <position position="151"/>
    </location>
    <ligand>
        <name>Mg(2+)</name>
        <dbReference type="ChEBI" id="CHEBI:18420"/>
    </ligand>
</feature>
<evidence type="ECO:0000256" key="11">
    <source>
        <dbReference type="PIRSR" id="PIRSR006268-2"/>
    </source>
</evidence>
<evidence type="ECO:0000313" key="13">
    <source>
        <dbReference type="Proteomes" id="UP000245081"/>
    </source>
</evidence>
<dbReference type="PANTHER" id="PTHR30040:SF2">
    <property type="entry name" value="FAD:PROTEIN FMN TRANSFERASE"/>
    <property type="match status" value="1"/>
</dbReference>